<name>A0ABQ5QPC4_9ACTN</name>
<dbReference type="RefSeq" id="WP_281893734.1">
    <property type="nucleotide sequence ID" value="NZ_BSDI01000007.1"/>
</dbReference>
<evidence type="ECO:0000313" key="1">
    <source>
        <dbReference type="EMBL" id="GLH96506.1"/>
    </source>
</evidence>
<reference evidence="1" key="1">
    <citation type="submission" date="2022-12" db="EMBL/GenBank/DDBJ databases">
        <title>New Phytohabitans aurantiacus sp. RD004123 nov., an actinomycete isolated from soil.</title>
        <authorList>
            <person name="Triningsih D.W."/>
            <person name="Harunari E."/>
            <person name="Igarashi Y."/>
        </authorList>
    </citation>
    <scope>NUCLEOTIDE SEQUENCE</scope>
    <source>
        <strain evidence="1">RD004123</strain>
    </source>
</reference>
<comment type="caution">
    <text evidence="1">The sequence shown here is derived from an EMBL/GenBank/DDBJ whole genome shotgun (WGS) entry which is preliminary data.</text>
</comment>
<accession>A0ABQ5QPC4</accession>
<gene>
    <name evidence="1" type="ORF">Pa4123_17800</name>
</gene>
<sequence length="236" mass="25550">MAPQLDAAAIEEIAAADYGFDVPGNRQALTELVHSPWLPDDLTGNPGEVLALIRWTTPASRRGHLKRLFACTLLVRAVTADGNPVDSLAPLVDSARELGEPARGAAVRFLAWCRLNLPGDWRDGDPSSPMFLTLAVLLLSAETAASAALAALLVEELDVVLTDPDLPWRRRPRSPLYTRRDTDSATTRRLWSALVTRCLVDNPAVVDPRLTALGRVLAGETATPIDELRALFTTTT</sequence>
<organism evidence="1 2">
    <name type="scientific">Phytohabitans aurantiacus</name>
    <dbReference type="NCBI Taxonomy" id="3016789"/>
    <lineage>
        <taxon>Bacteria</taxon>
        <taxon>Bacillati</taxon>
        <taxon>Actinomycetota</taxon>
        <taxon>Actinomycetes</taxon>
        <taxon>Micromonosporales</taxon>
        <taxon>Micromonosporaceae</taxon>
    </lineage>
</organism>
<dbReference type="Proteomes" id="UP001144280">
    <property type="component" value="Unassembled WGS sequence"/>
</dbReference>
<proteinExistence type="predicted"/>
<evidence type="ECO:0000313" key="2">
    <source>
        <dbReference type="Proteomes" id="UP001144280"/>
    </source>
</evidence>
<protein>
    <submittedName>
        <fullName evidence="1">Uncharacterized protein</fullName>
    </submittedName>
</protein>
<dbReference type="EMBL" id="BSDI01000007">
    <property type="protein sequence ID" value="GLH96506.1"/>
    <property type="molecule type" value="Genomic_DNA"/>
</dbReference>
<keyword evidence="2" id="KW-1185">Reference proteome</keyword>